<keyword evidence="2" id="KW-0808">Transferase</keyword>
<dbReference type="AlphaFoldDB" id="A0A0A0ER16"/>
<dbReference type="EMBL" id="AVPU01000030">
    <property type="protein sequence ID" value="KGM53396.1"/>
    <property type="molecule type" value="Genomic_DNA"/>
</dbReference>
<dbReference type="InterPro" id="IPR028973">
    <property type="entry name" value="PhnB-like"/>
</dbReference>
<dbReference type="CDD" id="cd06588">
    <property type="entry name" value="PhnB_like"/>
    <property type="match status" value="1"/>
</dbReference>
<dbReference type="Proteomes" id="UP000029998">
    <property type="component" value="Unassembled WGS sequence"/>
</dbReference>
<dbReference type="Gene3D" id="3.10.180.10">
    <property type="entry name" value="2,3-Dihydroxybiphenyl 1,2-Dioxygenase, domain 1"/>
    <property type="match status" value="1"/>
</dbReference>
<dbReference type="InterPro" id="IPR004360">
    <property type="entry name" value="Glyas_Fos-R_dOase_dom"/>
</dbReference>
<proteinExistence type="predicted"/>
<reference evidence="2 3" key="1">
    <citation type="submission" date="2013-08" db="EMBL/GenBank/DDBJ databases">
        <title>Genome sequencing of Lysobacter.</title>
        <authorList>
            <person name="Zhang S."/>
            <person name="Wang G."/>
        </authorList>
    </citation>
    <scope>NUCLEOTIDE SEQUENCE [LARGE SCALE GENOMIC DNA]</scope>
    <source>
        <strain evidence="2 3">GH1-9</strain>
    </source>
</reference>
<evidence type="ECO:0000259" key="1">
    <source>
        <dbReference type="Pfam" id="PF00903"/>
    </source>
</evidence>
<sequence length="136" mass="14883">MQINPYMMFTGQCREAFDFYAKALGVPVAFAMTYGESPMAEQCEAGQKDWIMHTQIEGGGVVLMGADGPQIDVPAGGGTVINIAVDTPEEAERVFAALLEGGSATMPIQETFWAHRWGMLVDRFGKPWMVNCMKPM</sequence>
<dbReference type="RefSeq" id="WP_036139393.1">
    <property type="nucleotide sequence ID" value="NZ_AVPU01000030.1"/>
</dbReference>
<keyword evidence="2" id="KW-0830">Ubiquinone</keyword>
<keyword evidence="2" id="KW-0489">Methyltransferase</keyword>
<gene>
    <name evidence="2" type="ORF">N800_07690</name>
</gene>
<dbReference type="OrthoDB" id="9795306at2"/>
<protein>
    <submittedName>
        <fullName evidence="2">3-demethylubiquinone-9 3-methyltransferase</fullName>
    </submittedName>
</protein>
<comment type="caution">
    <text evidence="2">The sequence shown here is derived from an EMBL/GenBank/DDBJ whole genome shotgun (WGS) entry which is preliminary data.</text>
</comment>
<dbReference type="STRING" id="1385517.N800_07690"/>
<dbReference type="eggNOG" id="COG2764">
    <property type="taxonomic scope" value="Bacteria"/>
</dbReference>
<keyword evidence="3" id="KW-1185">Reference proteome</keyword>
<evidence type="ECO:0000313" key="2">
    <source>
        <dbReference type="EMBL" id="KGM53396.1"/>
    </source>
</evidence>
<evidence type="ECO:0000313" key="3">
    <source>
        <dbReference type="Proteomes" id="UP000029998"/>
    </source>
</evidence>
<dbReference type="InterPro" id="IPR029068">
    <property type="entry name" value="Glyas_Bleomycin-R_OHBP_Dase"/>
</dbReference>
<dbReference type="PANTHER" id="PTHR33990:SF1">
    <property type="entry name" value="PROTEIN YJDN"/>
    <property type="match status" value="1"/>
</dbReference>
<dbReference type="GO" id="GO:0032259">
    <property type="term" value="P:methylation"/>
    <property type="evidence" value="ECO:0007669"/>
    <property type="project" value="UniProtKB-KW"/>
</dbReference>
<accession>A0A0A0ER16</accession>
<dbReference type="Pfam" id="PF00903">
    <property type="entry name" value="Glyoxalase"/>
    <property type="match status" value="1"/>
</dbReference>
<dbReference type="PANTHER" id="PTHR33990">
    <property type="entry name" value="PROTEIN YJDN-RELATED"/>
    <property type="match status" value="1"/>
</dbReference>
<dbReference type="SUPFAM" id="SSF54593">
    <property type="entry name" value="Glyoxalase/Bleomycin resistance protein/Dihydroxybiphenyl dioxygenase"/>
    <property type="match status" value="1"/>
</dbReference>
<dbReference type="GO" id="GO:0008168">
    <property type="term" value="F:methyltransferase activity"/>
    <property type="evidence" value="ECO:0007669"/>
    <property type="project" value="UniProtKB-KW"/>
</dbReference>
<feature type="domain" description="Glyoxalase/fosfomycin resistance/dioxygenase" evidence="1">
    <location>
        <begin position="2"/>
        <end position="129"/>
    </location>
</feature>
<name>A0A0A0ER16_9GAMM</name>
<organism evidence="2 3">
    <name type="scientific">Lysobacter daejeonensis GH1-9</name>
    <dbReference type="NCBI Taxonomy" id="1385517"/>
    <lineage>
        <taxon>Bacteria</taxon>
        <taxon>Pseudomonadati</taxon>
        <taxon>Pseudomonadota</taxon>
        <taxon>Gammaproteobacteria</taxon>
        <taxon>Lysobacterales</taxon>
        <taxon>Lysobacteraceae</taxon>
        <taxon>Aerolutibacter</taxon>
    </lineage>
</organism>